<keyword evidence="3 12" id="KW-0963">Cytoplasm</keyword>
<name>A0A399F4Q2_9DEIN</name>
<keyword evidence="6 12" id="KW-0133">Cell shape</keyword>
<evidence type="ECO:0000313" key="14">
    <source>
        <dbReference type="EMBL" id="RIH90636.1"/>
    </source>
</evidence>
<dbReference type="UniPathway" id="UPA00219"/>
<dbReference type="RefSeq" id="WP_119313499.1">
    <property type="nucleotide sequence ID" value="NZ_QXDL01000005.1"/>
</dbReference>
<dbReference type="GO" id="GO:0009252">
    <property type="term" value="P:peptidoglycan biosynthetic process"/>
    <property type="evidence" value="ECO:0007669"/>
    <property type="project" value="UniProtKB-UniRule"/>
</dbReference>
<feature type="binding site" evidence="12">
    <location>
        <begin position="23"/>
        <end position="24"/>
    </location>
    <ligand>
        <name>phosphoenolpyruvate</name>
        <dbReference type="ChEBI" id="CHEBI:58702"/>
    </ligand>
</feature>
<dbReference type="GO" id="GO:0008360">
    <property type="term" value="P:regulation of cell shape"/>
    <property type="evidence" value="ECO:0007669"/>
    <property type="project" value="UniProtKB-KW"/>
</dbReference>
<evidence type="ECO:0000256" key="9">
    <source>
        <dbReference type="ARBA" id="ARBA00023316"/>
    </source>
</evidence>
<dbReference type="PANTHER" id="PTHR43783">
    <property type="entry name" value="UDP-N-ACETYLGLUCOSAMINE 1-CARBOXYVINYLTRANSFERASE"/>
    <property type="match status" value="1"/>
</dbReference>
<evidence type="ECO:0000256" key="4">
    <source>
        <dbReference type="ARBA" id="ARBA00022618"/>
    </source>
</evidence>
<feature type="binding site" evidence="12">
    <location>
        <position position="304"/>
    </location>
    <ligand>
        <name>UDP-N-acetyl-alpha-D-glucosamine</name>
        <dbReference type="ChEBI" id="CHEBI:57705"/>
    </ligand>
</feature>
<dbReference type="PANTHER" id="PTHR43783:SF1">
    <property type="entry name" value="UDP-N-ACETYLGLUCOSAMINE 1-CARBOXYVINYLTRANSFERASE"/>
    <property type="match status" value="1"/>
</dbReference>
<dbReference type="Gene3D" id="3.65.10.10">
    <property type="entry name" value="Enolpyruvate transferase domain"/>
    <property type="match status" value="2"/>
</dbReference>
<evidence type="ECO:0000256" key="5">
    <source>
        <dbReference type="ARBA" id="ARBA00022679"/>
    </source>
</evidence>
<feature type="binding site" evidence="12">
    <location>
        <position position="326"/>
    </location>
    <ligand>
        <name>UDP-N-acetyl-alpha-D-glucosamine</name>
        <dbReference type="ChEBI" id="CHEBI:57705"/>
    </ligand>
</feature>
<dbReference type="InterPro" id="IPR005750">
    <property type="entry name" value="UDP_GlcNAc_COvinyl_MurA"/>
</dbReference>
<feature type="active site" description="Proton donor" evidence="12">
    <location>
        <position position="117"/>
    </location>
</feature>
<dbReference type="InterPro" id="IPR050068">
    <property type="entry name" value="MurA_subfamily"/>
</dbReference>
<dbReference type="InterPro" id="IPR036968">
    <property type="entry name" value="Enolpyruvate_Tfrase_sf"/>
</dbReference>
<dbReference type="CDD" id="cd01555">
    <property type="entry name" value="UdpNAET"/>
    <property type="match status" value="1"/>
</dbReference>
<sequence length="425" mass="45545">MEQAMWVRGGTPLSGELRVYPAKNSALKLMAASLLTADPVTLLEVPRLRDVDVMLELLSHLGTRYAWEGRTLHLHTPEITNTVAPYELVNKMRASFNLLGALVARAGEGTVPLPGGCAFGPRPVDQHLKALRALGAEVSEDSGYFTARRGRPLSGRVVFDMPTLGGTEQALLATALGGEATLILTAQEPEIEDLCYFLNAMGADIRGVGSSILQVKGAPRLGGVTYRVIPDRIEAATFLLAAAATRGSITLTDVEPLHLDALLDKLAQAGHRIEVGPDWIRLEATPDPKPFNIEAREYPGFVTDMQPLAVGYLAAAQGNALVSDRIYPDRFTNVPELLRMGADLTLKDRVLSVNGKKLHGATVKATDIRAGGGLVIAALAAEGESRIEGMQYLERGYEQLPERLRSLGAHVGLVTEEPVLAVAAD</sequence>
<dbReference type="EC" id="2.5.1.7" evidence="12"/>
<dbReference type="GO" id="GO:0019277">
    <property type="term" value="P:UDP-N-acetylgalactosamine biosynthetic process"/>
    <property type="evidence" value="ECO:0007669"/>
    <property type="project" value="InterPro"/>
</dbReference>
<organism evidence="14 15">
    <name type="scientific">Calidithermus terrae</name>
    <dbReference type="NCBI Taxonomy" id="1408545"/>
    <lineage>
        <taxon>Bacteria</taxon>
        <taxon>Thermotogati</taxon>
        <taxon>Deinococcota</taxon>
        <taxon>Deinococci</taxon>
        <taxon>Thermales</taxon>
        <taxon>Thermaceae</taxon>
        <taxon>Calidithermus</taxon>
    </lineage>
</organism>
<evidence type="ECO:0000256" key="7">
    <source>
        <dbReference type="ARBA" id="ARBA00022984"/>
    </source>
</evidence>
<evidence type="ECO:0000256" key="11">
    <source>
        <dbReference type="ARBA" id="ARBA00047527"/>
    </source>
</evidence>
<comment type="pathway">
    <text evidence="2 12">Cell wall biogenesis; peptidoglycan biosynthesis.</text>
</comment>
<feature type="domain" description="Enolpyruvate transferase" evidence="13">
    <location>
        <begin position="7"/>
        <end position="404"/>
    </location>
</feature>
<dbReference type="AlphaFoldDB" id="A0A399F4Q2"/>
<dbReference type="InterPro" id="IPR013792">
    <property type="entry name" value="RNA3'P_cycl/enolpyr_Trfase_a/b"/>
</dbReference>
<keyword evidence="5 12" id="KW-0808">Transferase</keyword>
<keyword evidence="9 12" id="KW-0961">Cell wall biogenesis/degradation</keyword>
<evidence type="ECO:0000259" key="13">
    <source>
        <dbReference type="Pfam" id="PF00275"/>
    </source>
</evidence>
<dbReference type="GO" id="GO:0071555">
    <property type="term" value="P:cell wall organization"/>
    <property type="evidence" value="ECO:0007669"/>
    <property type="project" value="UniProtKB-KW"/>
</dbReference>
<dbReference type="OrthoDB" id="9803760at2"/>
<evidence type="ECO:0000256" key="6">
    <source>
        <dbReference type="ARBA" id="ARBA00022960"/>
    </source>
</evidence>
<comment type="caution">
    <text evidence="14">The sequence shown here is derived from an EMBL/GenBank/DDBJ whole genome shotgun (WGS) entry which is preliminary data.</text>
</comment>
<comment type="subcellular location">
    <subcellularLocation>
        <location evidence="1 12">Cytoplasm</location>
    </subcellularLocation>
</comment>
<accession>A0A399F4Q2</accession>
<dbReference type="Proteomes" id="UP000265715">
    <property type="component" value="Unassembled WGS sequence"/>
</dbReference>
<evidence type="ECO:0000256" key="2">
    <source>
        <dbReference type="ARBA" id="ARBA00004752"/>
    </source>
</evidence>
<comment type="similarity">
    <text evidence="10 12">Belongs to the EPSP synthase family. MurA subfamily.</text>
</comment>
<comment type="caution">
    <text evidence="12">Lacks conserved residue(s) required for the propagation of feature annotation.</text>
</comment>
<keyword evidence="4 12" id="KW-0132">Cell division</keyword>
<gene>
    <name evidence="12 14" type="primary">murA</name>
    <name evidence="14" type="ORF">Mterra_00236</name>
</gene>
<feature type="modified residue" description="2-(S-cysteinyl)pyruvic acid O-phosphothioketal" evidence="12">
    <location>
        <position position="117"/>
    </location>
</feature>
<evidence type="ECO:0000256" key="12">
    <source>
        <dbReference type="HAMAP-Rule" id="MF_00111"/>
    </source>
</evidence>
<comment type="function">
    <text evidence="12">Cell wall formation. Adds enolpyruvyl to UDP-N-acetylglucosamine.</text>
</comment>
<keyword evidence="15" id="KW-1185">Reference proteome</keyword>
<dbReference type="GO" id="GO:0008760">
    <property type="term" value="F:UDP-N-acetylglucosamine 1-carboxyvinyltransferase activity"/>
    <property type="evidence" value="ECO:0007669"/>
    <property type="project" value="UniProtKB-UniRule"/>
</dbReference>
<evidence type="ECO:0000256" key="1">
    <source>
        <dbReference type="ARBA" id="ARBA00004496"/>
    </source>
</evidence>
<dbReference type="EMBL" id="QXDL01000005">
    <property type="protein sequence ID" value="RIH90636.1"/>
    <property type="molecule type" value="Genomic_DNA"/>
</dbReference>
<evidence type="ECO:0000313" key="15">
    <source>
        <dbReference type="Proteomes" id="UP000265715"/>
    </source>
</evidence>
<dbReference type="NCBIfam" id="NF006873">
    <property type="entry name" value="PRK09369.1"/>
    <property type="match status" value="1"/>
</dbReference>
<dbReference type="SUPFAM" id="SSF55205">
    <property type="entry name" value="EPT/RTPC-like"/>
    <property type="match status" value="1"/>
</dbReference>
<dbReference type="Pfam" id="PF00275">
    <property type="entry name" value="EPSP_synthase"/>
    <property type="match status" value="1"/>
</dbReference>
<reference evidence="14 15" key="1">
    <citation type="submission" date="2018-08" db="EMBL/GenBank/DDBJ databases">
        <title>Meiothermus terrae DSM 26712 genome sequencing project.</title>
        <authorList>
            <person name="Da Costa M.S."/>
            <person name="Albuquerque L."/>
            <person name="Raposo P."/>
            <person name="Froufe H.J.C."/>
            <person name="Barroso C.S."/>
            <person name="Egas C."/>
        </authorList>
    </citation>
    <scope>NUCLEOTIDE SEQUENCE [LARGE SCALE GENOMIC DNA]</scope>
    <source>
        <strain evidence="14 15">DSM 26712</strain>
    </source>
</reference>
<feature type="binding site" evidence="12">
    <location>
        <position position="93"/>
    </location>
    <ligand>
        <name>UDP-N-acetyl-alpha-D-glucosamine</name>
        <dbReference type="ChEBI" id="CHEBI:57705"/>
    </ligand>
</feature>
<dbReference type="HAMAP" id="MF_00111">
    <property type="entry name" value="MurA"/>
    <property type="match status" value="1"/>
</dbReference>
<dbReference type="GO" id="GO:0051301">
    <property type="term" value="P:cell division"/>
    <property type="evidence" value="ECO:0007669"/>
    <property type="project" value="UniProtKB-KW"/>
</dbReference>
<evidence type="ECO:0000256" key="8">
    <source>
        <dbReference type="ARBA" id="ARBA00023306"/>
    </source>
</evidence>
<proteinExistence type="inferred from homology"/>
<keyword evidence="7 12" id="KW-0573">Peptidoglycan synthesis</keyword>
<dbReference type="GO" id="GO:0005737">
    <property type="term" value="C:cytoplasm"/>
    <property type="evidence" value="ECO:0007669"/>
    <property type="project" value="UniProtKB-SubCell"/>
</dbReference>
<dbReference type="NCBIfam" id="TIGR01072">
    <property type="entry name" value="murA"/>
    <property type="match status" value="1"/>
</dbReference>
<evidence type="ECO:0000256" key="10">
    <source>
        <dbReference type="ARBA" id="ARBA00038367"/>
    </source>
</evidence>
<evidence type="ECO:0000256" key="3">
    <source>
        <dbReference type="ARBA" id="ARBA00022490"/>
    </source>
</evidence>
<feature type="binding site" evidence="12">
    <location>
        <begin position="122"/>
        <end position="126"/>
    </location>
    <ligand>
        <name>UDP-N-acetyl-alpha-D-glucosamine</name>
        <dbReference type="ChEBI" id="CHEBI:57705"/>
    </ligand>
</feature>
<keyword evidence="8 12" id="KW-0131">Cell cycle</keyword>
<dbReference type="InterPro" id="IPR001986">
    <property type="entry name" value="Enolpyruvate_Tfrase_dom"/>
</dbReference>
<comment type="catalytic activity">
    <reaction evidence="11 12">
        <text>phosphoenolpyruvate + UDP-N-acetyl-alpha-D-glucosamine = UDP-N-acetyl-3-O-(1-carboxyvinyl)-alpha-D-glucosamine + phosphate</text>
        <dbReference type="Rhea" id="RHEA:18681"/>
        <dbReference type="ChEBI" id="CHEBI:43474"/>
        <dbReference type="ChEBI" id="CHEBI:57705"/>
        <dbReference type="ChEBI" id="CHEBI:58702"/>
        <dbReference type="ChEBI" id="CHEBI:68483"/>
        <dbReference type="EC" id="2.5.1.7"/>
    </reaction>
</comment>
<keyword evidence="12" id="KW-0670">Pyruvate</keyword>
<protein>
    <recommendedName>
        <fullName evidence="12">UDP-N-acetylglucosamine 1-carboxyvinyltransferase</fullName>
        <ecNumber evidence="12">2.5.1.7</ecNumber>
    </recommendedName>
    <alternativeName>
        <fullName evidence="12">Enoylpyruvate transferase</fullName>
    </alternativeName>
    <alternativeName>
        <fullName evidence="12">UDP-N-acetylglucosamine enolpyruvyl transferase</fullName>
        <shortName evidence="12">EPT</shortName>
    </alternativeName>
</protein>